<reference evidence="3" key="1">
    <citation type="submission" date="2016-11" db="EMBL/GenBank/DDBJ databases">
        <authorList>
            <person name="Varghese N."/>
            <person name="Submissions S."/>
        </authorList>
    </citation>
    <scope>NUCLEOTIDE SEQUENCE [LARGE SCALE GENOMIC DNA]</scope>
    <source>
        <strain evidence="3">DSM 10124</strain>
    </source>
</reference>
<proteinExistence type="predicted"/>
<accession>A0A1M4SUR8</accession>
<dbReference type="InterPro" id="IPR035924">
    <property type="entry name" value="FlaG-like_sf"/>
</dbReference>
<dbReference type="Gene3D" id="3.30.160.170">
    <property type="entry name" value="FlaG-like"/>
    <property type="match status" value="1"/>
</dbReference>
<evidence type="ECO:0000313" key="2">
    <source>
        <dbReference type="EMBL" id="SHE35955.1"/>
    </source>
</evidence>
<dbReference type="AlphaFoldDB" id="A0A1M4SUR8"/>
<sequence length="164" mass="19610">MFIKNFDIWRIFLHFYYENKYLKSNIIYKVIRNRYDIYFRRIKGIKDGDFMDNIKLINNVNEQIKINQKLDISFKGNSFENSDKNLEKQNIDIKDVEKAVDRANKVFNESTHLKFEIHDKTKDIMIKIVNDETGEVIKEIPPKKILDMVAKMCEIAGIIVDEKR</sequence>
<protein>
    <submittedName>
        <fullName evidence="2">FlaG protein</fullName>
    </submittedName>
</protein>
<feature type="coiled-coil region" evidence="1">
    <location>
        <begin position="79"/>
        <end position="106"/>
    </location>
</feature>
<keyword evidence="1" id="KW-0175">Coiled coil</keyword>
<dbReference type="EMBL" id="FQVG01000002">
    <property type="protein sequence ID" value="SHE35955.1"/>
    <property type="molecule type" value="Genomic_DNA"/>
</dbReference>
<dbReference type="PANTHER" id="PTHR37166:SF1">
    <property type="entry name" value="PROTEIN FLAG"/>
    <property type="match status" value="1"/>
</dbReference>
<dbReference type="InterPro" id="IPR005186">
    <property type="entry name" value="FlaG"/>
</dbReference>
<dbReference type="SUPFAM" id="SSF160214">
    <property type="entry name" value="FlaG-like"/>
    <property type="match status" value="1"/>
</dbReference>
<dbReference type="Proteomes" id="UP000184423">
    <property type="component" value="Unassembled WGS sequence"/>
</dbReference>
<name>A0A1M4SUR8_9CLOT</name>
<gene>
    <name evidence="2" type="ORF">SAMN02746091_00244</name>
</gene>
<dbReference type="PANTHER" id="PTHR37166">
    <property type="entry name" value="PROTEIN FLAG"/>
    <property type="match status" value="1"/>
</dbReference>
<keyword evidence="3" id="KW-1185">Reference proteome</keyword>
<evidence type="ECO:0000313" key="3">
    <source>
        <dbReference type="Proteomes" id="UP000184423"/>
    </source>
</evidence>
<dbReference type="Pfam" id="PF03646">
    <property type="entry name" value="FlaG"/>
    <property type="match status" value="1"/>
</dbReference>
<organism evidence="2 3">
    <name type="scientific">Caloramator proteoclasticus DSM 10124</name>
    <dbReference type="NCBI Taxonomy" id="1121262"/>
    <lineage>
        <taxon>Bacteria</taxon>
        <taxon>Bacillati</taxon>
        <taxon>Bacillota</taxon>
        <taxon>Clostridia</taxon>
        <taxon>Eubacteriales</taxon>
        <taxon>Clostridiaceae</taxon>
        <taxon>Caloramator</taxon>
    </lineage>
</organism>
<evidence type="ECO:0000256" key="1">
    <source>
        <dbReference type="SAM" id="Coils"/>
    </source>
</evidence>